<keyword evidence="2" id="KW-1185">Reference proteome</keyword>
<proteinExistence type="predicted"/>
<dbReference type="RefSeq" id="YP_007007572.1">
    <property type="nucleotide sequence ID" value="NC_019526.1"/>
</dbReference>
<accession>H6X4M4</accession>
<dbReference type="KEGG" id="vg:14013005"/>
<organism evidence="1 2">
    <name type="scientific">Klebsiella phage vB_KleM_RaK2</name>
    <dbReference type="NCBI Taxonomy" id="1147094"/>
    <lineage>
        <taxon>Viruses</taxon>
        <taxon>Duplodnaviria</taxon>
        <taxon>Heunggongvirae</taxon>
        <taxon>Uroviricota</taxon>
        <taxon>Caudoviricetes</taxon>
        <taxon>Alcyoneusvirus</taxon>
        <taxon>Alcyoneusvirus RaK2</taxon>
    </lineage>
</organism>
<reference evidence="1 2" key="1">
    <citation type="journal article" date="2012" name="J. Virol.">
        <title>Genome of Klebsiella sp.-Infecting Bacteriophage vB_KleM_RaK2.</title>
        <authorList>
            <person name="Simoliunas E."/>
            <person name="Kaliniene L."/>
            <person name="Truncaite L."/>
            <person name="Klausa V."/>
            <person name="Zajanckauskaite A."/>
            <person name="Meskys R."/>
        </authorList>
    </citation>
    <scope>NUCLEOTIDE SEQUENCE [LARGE SCALE GENOMIC DNA]</scope>
</reference>
<name>H6X4M4_9CAUD</name>
<evidence type="ECO:0000313" key="1">
    <source>
        <dbReference type="EMBL" id="AFA44690.1"/>
    </source>
</evidence>
<dbReference type="EMBL" id="JQ513383">
    <property type="protein sequence ID" value="AFA44690.1"/>
    <property type="molecule type" value="Genomic_DNA"/>
</dbReference>
<dbReference type="GeneID" id="14013005"/>
<dbReference type="Proteomes" id="UP000007524">
    <property type="component" value="Segment"/>
</dbReference>
<evidence type="ECO:0000313" key="2">
    <source>
        <dbReference type="Proteomes" id="UP000007524"/>
    </source>
</evidence>
<protein>
    <submittedName>
        <fullName evidence="1">Uncharacterized protein</fullName>
    </submittedName>
</protein>
<sequence>MNMKNSYIYDEKENKDELIQHMTIQECFEYADKVIDLYNILHNKPKIKILNLAELESDKSRKHKSFEYTSNDDLVYSEDNHYFVGTSFIEIYTGIRYIPESVHKILGITSGTTSKLIDIGDVIIENTEEDIFQYSTVYSDHELKHLIILSAIKKNRCREFFMDLNYLEFLLDYHSILN</sequence>
<gene>
    <name evidence="1" type="ORF">RaK2_00417</name>
</gene>